<evidence type="ECO:0000313" key="3">
    <source>
        <dbReference type="Proteomes" id="UP000254554"/>
    </source>
</evidence>
<reference evidence="2 3" key="1">
    <citation type="submission" date="2018-06" db="EMBL/GenBank/DDBJ databases">
        <authorList>
            <consortium name="Pathogen Informatics"/>
            <person name="Doyle S."/>
        </authorList>
    </citation>
    <scope>NUCLEOTIDE SEQUENCE [LARGE SCALE GENOMIC DNA]</scope>
    <source>
        <strain evidence="2 3">NCTC11370</strain>
    </source>
</reference>
<sequence>MKIYLNPQPHAVERINKIQNKPGMPFPRHTKVEADLREKSDKEIFETESEEQAWRDSLEKDKSR</sequence>
<feature type="compositionally biased region" description="Basic and acidic residues" evidence="1">
    <location>
        <begin position="52"/>
        <end position="64"/>
    </location>
</feature>
<feature type="compositionally biased region" description="Basic and acidic residues" evidence="1">
    <location>
        <begin position="30"/>
        <end position="45"/>
    </location>
</feature>
<dbReference type="RefSeq" id="WP_010654973.1">
    <property type="nucleotide sequence ID" value="NZ_JAPHOO010000002.1"/>
</dbReference>
<gene>
    <name evidence="2" type="ORF">NCTC11370_02954</name>
</gene>
<evidence type="ECO:0000256" key="1">
    <source>
        <dbReference type="SAM" id="MobiDB-lite"/>
    </source>
</evidence>
<dbReference type="AlphaFoldDB" id="A0A377GDG8"/>
<dbReference type="GeneID" id="93293842"/>
<dbReference type="OrthoDB" id="5639121at2"/>
<name>A0A377GDG8_9GAMM</name>
<proteinExistence type="predicted"/>
<protein>
    <submittedName>
        <fullName evidence="2">Uncharacterized protein</fullName>
    </submittedName>
</protein>
<dbReference type="EMBL" id="UGGT01000001">
    <property type="protein sequence ID" value="STO22852.1"/>
    <property type="molecule type" value="Genomic_DNA"/>
</dbReference>
<accession>A0A377GDG8</accession>
<dbReference type="Proteomes" id="UP000254554">
    <property type="component" value="Unassembled WGS sequence"/>
</dbReference>
<keyword evidence="3" id="KW-1185">Reference proteome</keyword>
<organism evidence="2 3">
    <name type="scientific">Fluoribacter dumoffii</name>
    <dbReference type="NCBI Taxonomy" id="463"/>
    <lineage>
        <taxon>Bacteria</taxon>
        <taxon>Pseudomonadati</taxon>
        <taxon>Pseudomonadota</taxon>
        <taxon>Gammaproteobacteria</taxon>
        <taxon>Legionellales</taxon>
        <taxon>Legionellaceae</taxon>
        <taxon>Fluoribacter</taxon>
    </lineage>
</organism>
<feature type="region of interest" description="Disordered" evidence="1">
    <location>
        <begin position="19"/>
        <end position="64"/>
    </location>
</feature>
<evidence type="ECO:0000313" key="2">
    <source>
        <dbReference type="EMBL" id="STO22852.1"/>
    </source>
</evidence>